<dbReference type="STRING" id="1678840.ATC1_11364"/>
<dbReference type="InterPro" id="IPR014925">
    <property type="entry name" value="CGGC_dom"/>
</dbReference>
<evidence type="ECO:0000313" key="2">
    <source>
        <dbReference type="EMBL" id="GAP39430.1"/>
    </source>
</evidence>
<dbReference type="RefSeq" id="WP_062277736.1">
    <property type="nucleotide sequence ID" value="NZ_DF968179.1"/>
</dbReference>
<accession>A0A0K8PBA5</accession>
<dbReference type="EMBL" id="DF968179">
    <property type="protein sequence ID" value="GAP39430.1"/>
    <property type="molecule type" value="Genomic_DNA"/>
</dbReference>
<keyword evidence="3" id="KW-1185">Reference proteome</keyword>
<organism evidence="2">
    <name type="scientific">Flexilinea flocculi</name>
    <dbReference type="NCBI Taxonomy" id="1678840"/>
    <lineage>
        <taxon>Bacteria</taxon>
        <taxon>Bacillati</taxon>
        <taxon>Chloroflexota</taxon>
        <taxon>Anaerolineae</taxon>
        <taxon>Anaerolineales</taxon>
        <taxon>Anaerolineaceae</taxon>
        <taxon>Flexilinea</taxon>
    </lineage>
</organism>
<sequence>MSEKTKIGIIICDRYRTCAGGKCLRAMRNREGAFSIYSDKEIELVGYTTCNGCPGGNIEYTGEEMVKNGVQTIHLATGLLVGYPPCPYMDTFKSLLETKYGVKVIFGTHPVPQKYMDLHTKLGTWKGPEWEARLSASIADEPTRKAYN</sequence>
<dbReference type="SMART" id="SM01078">
    <property type="entry name" value="CGGC"/>
    <property type="match status" value="1"/>
</dbReference>
<gene>
    <name evidence="2" type="ORF">ATC1_11364</name>
</gene>
<protein>
    <submittedName>
        <fullName evidence="2">Predicted metal-binding protein</fullName>
    </submittedName>
</protein>
<dbReference type="Proteomes" id="UP000053370">
    <property type="component" value="Unassembled WGS sequence"/>
</dbReference>
<evidence type="ECO:0000259" key="1">
    <source>
        <dbReference type="SMART" id="SM01078"/>
    </source>
</evidence>
<evidence type="ECO:0000313" key="3">
    <source>
        <dbReference type="Proteomes" id="UP000053370"/>
    </source>
</evidence>
<dbReference type="OrthoDB" id="9792960at2"/>
<proteinExistence type="predicted"/>
<dbReference type="PATRIC" id="fig|1678840.3.peg.439"/>
<dbReference type="Pfam" id="PF08821">
    <property type="entry name" value="CGGC"/>
    <property type="match status" value="1"/>
</dbReference>
<dbReference type="AlphaFoldDB" id="A0A0K8PBA5"/>
<name>A0A0K8PBA5_9CHLR</name>
<feature type="domain" description="CGGC" evidence="1">
    <location>
        <begin position="6"/>
        <end position="109"/>
    </location>
</feature>
<reference evidence="2" key="1">
    <citation type="journal article" date="2015" name="Genome Announc.">
        <title>Draft Genome Sequence of Anaerolineae Strain TC1, a Novel Isolate from a Methanogenic Wastewater Treatment System.</title>
        <authorList>
            <person name="Matsuura N."/>
            <person name="Tourlousse D.M."/>
            <person name="Sun L."/>
            <person name="Toyonaga M."/>
            <person name="Kuroda K."/>
            <person name="Ohashi A."/>
            <person name="Cruz R."/>
            <person name="Yamaguchi T."/>
            <person name="Sekiguchi Y."/>
        </authorList>
    </citation>
    <scope>NUCLEOTIDE SEQUENCE [LARGE SCALE GENOMIC DNA]</scope>
    <source>
        <strain evidence="2">TC1</strain>
    </source>
</reference>